<feature type="domain" description="Homeobox" evidence="8">
    <location>
        <begin position="82"/>
        <end position="142"/>
    </location>
</feature>
<name>A0A1U7TI37_CARSF</name>
<dbReference type="CDD" id="cd00086">
    <property type="entry name" value="homeodomain"/>
    <property type="match status" value="1"/>
</dbReference>
<dbReference type="SMART" id="SM00389">
    <property type="entry name" value="HOX"/>
    <property type="match status" value="1"/>
</dbReference>
<feature type="DNA-binding region" description="Homeobox" evidence="5">
    <location>
        <begin position="84"/>
        <end position="143"/>
    </location>
</feature>
<comment type="subcellular location">
    <subcellularLocation>
        <location evidence="1 5 6">Nucleus</location>
    </subcellularLocation>
</comment>
<keyword evidence="3 5" id="KW-0371">Homeobox</keyword>
<dbReference type="KEGG" id="csyr:103256636"/>
<dbReference type="PROSITE" id="PS00027">
    <property type="entry name" value="HOMEOBOX_1"/>
    <property type="match status" value="1"/>
</dbReference>
<dbReference type="AlphaFoldDB" id="A0A1U7TI37"/>
<dbReference type="Gene3D" id="1.10.10.60">
    <property type="entry name" value="Homeodomain-like"/>
    <property type="match status" value="1"/>
</dbReference>
<sequence length="167" mass="19263">MALGGNCYDSDYYCLEVYEIEIKPVRELTAAREVALEAGEGASRAISNMLPVDANQENVNQGGDGSQVPEEPNQAVGPRPFNQQRIRRIRFTPWQRQELERVFQQTQYPDAFTRRNLAIRIGVTDTKVQVWFKNKRAKCRRNQRELMLVNAPPAEPEFFLLIVMDDF</sequence>
<protein>
    <submittedName>
        <fullName evidence="10">Rhox homeobox family member 1</fullName>
    </submittedName>
</protein>
<dbReference type="Proteomes" id="UP000189704">
    <property type="component" value="Unplaced"/>
</dbReference>
<evidence type="ECO:0000256" key="7">
    <source>
        <dbReference type="SAM" id="MobiDB-lite"/>
    </source>
</evidence>
<evidence type="ECO:0000313" key="9">
    <source>
        <dbReference type="Proteomes" id="UP000189704"/>
    </source>
</evidence>
<keyword evidence="2 5" id="KW-0238">DNA-binding</keyword>
<keyword evidence="4 5" id="KW-0539">Nucleus</keyword>
<evidence type="ECO:0000256" key="3">
    <source>
        <dbReference type="ARBA" id="ARBA00023155"/>
    </source>
</evidence>
<dbReference type="SUPFAM" id="SSF46689">
    <property type="entry name" value="Homeodomain-like"/>
    <property type="match status" value="1"/>
</dbReference>
<dbReference type="InterPro" id="IPR017970">
    <property type="entry name" value="Homeobox_CS"/>
</dbReference>
<dbReference type="PROSITE" id="PS50071">
    <property type="entry name" value="HOMEOBOX_2"/>
    <property type="match status" value="1"/>
</dbReference>
<dbReference type="InterPro" id="IPR001356">
    <property type="entry name" value="HD"/>
</dbReference>
<dbReference type="PANTHER" id="PTHR24329">
    <property type="entry name" value="HOMEOBOX PROTEIN ARISTALESS"/>
    <property type="match status" value="1"/>
</dbReference>
<evidence type="ECO:0000256" key="4">
    <source>
        <dbReference type="ARBA" id="ARBA00023242"/>
    </source>
</evidence>
<feature type="region of interest" description="Disordered" evidence="7">
    <location>
        <begin position="55"/>
        <end position="78"/>
    </location>
</feature>
<dbReference type="InterPro" id="IPR050649">
    <property type="entry name" value="Paired_Homeobox_TFs"/>
</dbReference>
<dbReference type="GO" id="GO:0005634">
    <property type="term" value="C:nucleus"/>
    <property type="evidence" value="ECO:0007669"/>
    <property type="project" value="UniProtKB-SubCell"/>
</dbReference>
<keyword evidence="9" id="KW-1185">Reference proteome</keyword>
<organism evidence="9 10">
    <name type="scientific">Carlito syrichta</name>
    <name type="common">Philippine tarsier</name>
    <name type="synonym">Tarsius syrichta</name>
    <dbReference type="NCBI Taxonomy" id="1868482"/>
    <lineage>
        <taxon>Eukaryota</taxon>
        <taxon>Metazoa</taxon>
        <taxon>Chordata</taxon>
        <taxon>Craniata</taxon>
        <taxon>Vertebrata</taxon>
        <taxon>Euteleostomi</taxon>
        <taxon>Mammalia</taxon>
        <taxon>Eutheria</taxon>
        <taxon>Euarchontoglires</taxon>
        <taxon>Primates</taxon>
        <taxon>Haplorrhini</taxon>
        <taxon>Tarsiiformes</taxon>
        <taxon>Tarsiidae</taxon>
        <taxon>Carlito</taxon>
    </lineage>
</organism>
<dbReference type="GeneID" id="103256636"/>
<proteinExistence type="predicted"/>
<reference evidence="10" key="1">
    <citation type="submission" date="2025-08" db="UniProtKB">
        <authorList>
            <consortium name="RefSeq"/>
        </authorList>
    </citation>
    <scope>IDENTIFICATION</scope>
</reference>
<evidence type="ECO:0000256" key="6">
    <source>
        <dbReference type="RuleBase" id="RU000682"/>
    </source>
</evidence>
<evidence type="ECO:0000256" key="5">
    <source>
        <dbReference type="PROSITE-ProRule" id="PRU00108"/>
    </source>
</evidence>
<evidence type="ECO:0000256" key="1">
    <source>
        <dbReference type="ARBA" id="ARBA00004123"/>
    </source>
</evidence>
<dbReference type="PANTHER" id="PTHR24329:SF337">
    <property type="entry name" value="ARISTALESS RELATED HOMEOBOX"/>
    <property type="match status" value="1"/>
</dbReference>
<dbReference type="Pfam" id="PF00046">
    <property type="entry name" value="Homeodomain"/>
    <property type="match status" value="1"/>
</dbReference>
<evidence type="ECO:0000259" key="8">
    <source>
        <dbReference type="PROSITE" id="PS50071"/>
    </source>
</evidence>
<dbReference type="RefSeq" id="XP_008052642.1">
    <property type="nucleotide sequence ID" value="XM_008054451.1"/>
</dbReference>
<dbReference type="InterPro" id="IPR009057">
    <property type="entry name" value="Homeodomain-like_sf"/>
</dbReference>
<evidence type="ECO:0000256" key="2">
    <source>
        <dbReference type="ARBA" id="ARBA00023125"/>
    </source>
</evidence>
<dbReference type="GO" id="GO:0000977">
    <property type="term" value="F:RNA polymerase II transcription regulatory region sequence-specific DNA binding"/>
    <property type="evidence" value="ECO:0007669"/>
    <property type="project" value="TreeGrafter"/>
</dbReference>
<evidence type="ECO:0000313" key="10">
    <source>
        <dbReference type="RefSeq" id="XP_008052642.1"/>
    </source>
</evidence>
<gene>
    <name evidence="10" type="primary">LOC103256636</name>
</gene>
<accession>A0A1U7TI37</accession>
<dbReference type="OrthoDB" id="9634605at2759"/>
<dbReference type="GO" id="GO:0000981">
    <property type="term" value="F:DNA-binding transcription factor activity, RNA polymerase II-specific"/>
    <property type="evidence" value="ECO:0007669"/>
    <property type="project" value="InterPro"/>
</dbReference>